<accession>A5EWS8</accession>
<dbReference type="PIRSF" id="PIRSF000267">
    <property type="entry name" value="Cyt_oxidse_sub2"/>
    <property type="match status" value="1"/>
</dbReference>
<evidence type="ECO:0000256" key="2">
    <source>
        <dbReference type="ARBA" id="ARBA00007543"/>
    </source>
</evidence>
<evidence type="ECO:0000256" key="6">
    <source>
        <dbReference type="ARBA" id="ARBA00022692"/>
    </source>
</evidence>
<feature type="transmembrane region" description="Helical" evidence="12">
    <location>
        <begin position="294"/>
        <end position="319"/>
    </location>
</feature>
<keyword evidence="5" id="KW-0349">Heme</keyword>
<proteinExistence type="inferred from homology"/>
<evidence type="ECO:0000256" key="9">
    <source>
        <dbReference type="ARBA" id="ARBA00022989"/>
    </source>
</evidence>
<dbReference type="HOGENOM" id="CLU_049294_0_0_6"/>
<evidence type="ECO:0000256" key="3">
    <source>
        <dbReference type="ARBA" id="ARBA00022448"/>
    </source>
</evidence>
<reference evidence="13 14" key="1">
    <citation type="journal article" date="2007" name="Nat. Biotechnol.">
        <title>Genome sequence and identification of candidate vaccine antigens from the animal pathogen Dichelobacter nodosus.</title>
        <authorList>
            <person name="Myers G.S."/>
            <person name="Parker D."/>
            <person name="Al-Hasani K."/>
            <person name="Kennan R.M."/>
            <person name="Seemann T."/>
            <person name="Ren Q."/>
            <person name="Badger J.H."/>
            <person name="Selengut J.D."/>
            <person name="Deboy R.T."/>
            <person name="Tettelin H."/>
            <person name="Boyce J.D."/>
            <person name="McCarl V.P."/>
            <person name="Han X."/>
            <person name="Nelson W.C."/>
            <person name="Madupu R."/>
            <person name="Mohamoud Y."/>
            <person name="Holley T."/>
            <person name="Fedorova N."/>
            <person name="Khouri H."/>
            <person name="Bottomley S.P."/>
            <person name="Whittington R.J."/>
            <person name="Adler B."/>
            <person name="Songer J.G."/>
            <person name="Rood J.I."/>
            <person name="Paulsen I.T."/>
        </authorList>
    </citation>
    <scope>NUCLEOTIDE SEQUENCE [LARGE SCALE GENOMIC DNA]</scope>
    <source>
        <strain evidence="13 14">VCS1703A</strain>
    </source>
</reference>
<dbReference type="EC" id="1.10.3.-" evidence="13"/>
<dbReference type="OrthoDB" id="9776710at2"/>
<feature type="transmembrane region" description="Helical" evidence="12">
    <location>
        <begin position="166"/>
        <end position="187"/>
    </location>
</feature>
<protein>
    <submittedName>
        <fullName evidence="13">Cytochrome bd ubiquinol oxidase, subunit II</fullName>
        <ecNumber evidence="13">1.10.3.-</ecNumber>
    </submittedName>
</protein>
<dbReference type="Pfam" id="PF02322">
    <property type="entry name" value="Cyt_bd_oxida_II"/>
    <property type="match status" value="1"/>
</dbReference>
<evidence type="ECO:0000256" key="1">
    <source>
        <dbReference type="ARBA" id="ARBA00004651"/>
    </source>
</evidence>
<keyword evidence="14" id="KW-1185">Reference proteome</keyword>
<dbReference type="AlphaFoldDB" id="A5EWS8"/>
<dbReference type="GO" id="GO:0070069">
    <property type="term" value="C:cytochrome complex"/>
    <property type="evidence" value="ECO:0007669"/>
    <property type="project" value="TreeGrafter"/>
</dbReference>
<dbReference type="PANTHER" id="PTHR43141">
    <property type="entry name" value="CYTOCHROME BD2 SUBUNIT II"/>
    <property type="match status" value="1"/>
</dbReference>
<feature type="transmembrane region" description="Helical" evidence="12">
    <location>
        <begin position="266"/>
        <end position="287"/>
    </location>
</feature>
<sequence length="383" mass="42986">MDIINLLDYATLKFIWWILIGFLLIGFAIMDGHDMGVCALLPFVAKTDAERRVVINSIGAHWEGNQTWLITGAGAIFAAWPMVYATVFSGFYWAMLAVLWAMFLRPVGFKYRSLIANPTWRKTWDWGLFVGSFVPALLFGVALGNVLQGVPFHFDQDMRAFYTGSFWGLLNPFALLAGGVSAAMCIFHGGIYLMHRTQGNIYERTRKILYFALLVTLILFSLGGIWLCFMDGYRVIGGLDPATFATPLVKEVGRESGFWLHNFQKYPLTILLPVLAYLGFISAWFYVRKNKTLLAFVCSSLGILGIIATYGTAMFPFVLPSSSHLSSSLTIWDAASSQRTLAVMFYATLVLMPIVLAYTSWAFRIMRGKVTAEYIQENEHSAY</sequence>
<dbReference type="KEGG" id="dno:DNO_0099"/>
<keyword evidence="4" id="KW-1003">Cell membrane</keyword>
<feature type="transmembrane region" description="Helical" evidence="12">
    <location>
        <begin position="124"/>
        <end position="146"/>
    </location>
</feature>
<dbReference type="GO" id="GO:0005886">
    <property type="term" value="C:plasma membrane"/>
    <property type="evidence" value="ECO:0007669"/>
    <property type="project" value="UniProtKB-SubCell"/>
</dbReference>
<evidence type="ECO:0000256" key="12">
    <source>
        <dbReference type="SAM" id="Phobius"/>
    </source>
</evidence>
<evidence type="ECO:0000256" key="10">
    <source>
        <dbReference type="ARBA" id="ARBA00023004"/>
    </source>
</evidence>
<evidence type="ECO:0000256" key="11">
    <source>
        <dbReference type="ARBA" id="ARBA00023136"/>
    </source>
</evidence>
<feature type="transmembrane region" description="Helical" evidence="12">
    <location>
        <begin position="339"/>
        <end position="359"/>
    </location>
</feature>
<keyword evidence="10" id="KW-0408">Iron</keyword>
<keyword evidence="9 12" id="KW-1133">Transmembrane helix</keyword>
<gene>
    <name evidence="13" type="primary">cydB</name>
    <name evidence="13" type="ordered locus">DNO_0099</name>
</gene>
<keyword evidence="7" id="KW-0479">Metal-binding</keyword>
<keyword evidence="3" id="KW-0813">Transport</keyword>
<dbReference type="InterPro" id="IPR003317">
    <property type="entry name" value="Cyt-d_oxidase_su2"/>
</dbReference>
<dbReference type="NCBIfam" id="TIGR00203">
    <property type="entry name" value="cydB"/>
    <property type="match status" value="1"/>
</dbReference>
<comment type="subcellular location">
    <subcellularLocation>
        <location evidence="1">Cell membrane</location>
        <topology evidence="1">Multi-pass membrane protein</topology>
    </subcellularLocation>
</comment>
<comment type="similarity">
    <text evidence="2">Belongs to the cytochrome ubiquinol oxidase subunit 2 family.</text>
</comment>
<evidence type="ECO:0000256" key="4">
    <source>
        <dbReference type="ARBA" id="ARBA00022475"/>
    </source>
</evidence>
<feature type="transmembrane region" description="Helical" evidence="12">
    <location>
        <begin position="208"/>
        <end position="227"/>
    </location>
</feature>
<evidence type="ECO:0000256" key="8">
    <source>
        <dbReference type="ARBA" id="ARBA00022982"/>
    </source>
</evidence>
<dbReference type="GO" id="GO:0009055">
    <property type="term" value="F:electron transfer activity"/>
    <property type="evidence" value="ECO:0007669"/>
    <property type="project" value="TreeGrafter"/>
</dbReference>
<dbReference type="GO" id="GO:0016682">
    <property type="term" value="F:oxidoreductase activity, acting on diphenols and related substances as donors, oxygen as acceptor"/>
    <property type="evidence" value="ECO:0007669"/>
    <property type="project" value="TreeGrafter"/>
</dbReference>
<keyword evidence="8" id="KW-0249">Electron transport</keyword>
<keyword evidence="13" id="KW-0560">Oxidoreductase</keyword>
<dbReference type="PANTHER" id="PTHR43141:SF5">
    <property type="entry name" value="CYTOCHROME BD-I UBIQUINOL OXIDASE SUBUNIT 2"/>
    <property type="match status" value="1"/>
</dbReference>
<dbReference type="Proteomes" id="UP000000248">
    <property type="component" value="Chromosome"/>
</dbReference>
<name>A5EWS8_DICNV</name>
<dbReference type="EMBL" id="CP000513">
    <property type="protein sequence ID" value="ABQ13941.1"/>
    <property type="molecule type" value="Genomic_DNA"/>
</dbReference>
<evidence type="ECO:0000313" key="13">
    <source>
        <dbReference type="EMBL" id="ABQ13941.1"/>
    </source>
</evidence>
<evidence type="ECO:0000256" key="5">
    <source>
        <dbReference type="ARBA" id="ARBA00022617"/>
    </source>
</evidence>
<dbReference type="GO" id="GO:0019646">
    <property type="term" value="P:aerobic electron transport chain"/>
    <property type="evidence" value="ECO:0007669"/>
    <property type="project" value="TreeGrafter"/>
</dbReference>
<organism evidence="13 14">
    <name type="scientific">Dichelobacter nodosus (strain VCS1703A)</name>
    <dbReference type="NCBI Taxonomy" id="246195"/>
    <lineage>
        <taxon>Bacteria</taxon>
        <taxon>Pseudomonadati</taxon>
        <taxon>Pseudomonadota</taxon>
        <taxon>Gammaproteobacteria</taxon>
        <taxon>Cardiobacteriales</taxon>
        <taxon>Cardiobacteriaceae</taxon>
        <taxon>Dichelobacter</taxon>
    </lineage>
</organism>
<dbReference type="RefSeq" id="WP_011927850.1">
    <property type="nucleotide sequence ID" value="NC_009446.1"/>
</dbReference>
<feature type="transmembrane region" description="Helical" evidence="12">
    <location>
        <begin position="82"/>
        <end position="103"/>
    </location>
</feature>
<dbReference type="STRING" id="246195.DNO_0099"/>
<evidence type="ECO:0000256" key="7">
    <source>
        <dbReference type="ARBA" id="ARBA00022723"/>
    </source>
</evidence>
<feature type="transmembrane region" description="Helical" evidence="12">
    <location>
        <begin position="12"/>
        <end position="30"/>
    </location>
</feature>
<keyword evidence="6 12" id="KW-0812">Transmembrane</keyword>
<dbReference type="eggNOG" id="COG1294">
    <property type="taxonomic scope" value="Bacteria"/>
</dbReference>
<dbReference type="GO" id="GO:0046872">
    <property type="term" value="F:metal ion binding"/>
    <property type="evidence" value="ECO:0007669"/>
    <property type="project" value="UniProtKB-KW"/>
</dbReference>
<evidence type="ECO:0000313" key="14">
    <source>
        <dbReference type="Proteomes" id="UP000000248"/>
    </source>
</evidence>
<keyword evidence="11 12" id="KW-0472">Membrane</keyword>